<dbReference type="Proteomes" id="UP001237642">
    <property type="component" value="Unassembled WGS sequence"/>
</dbReference>
<dbReference type="SUPFAM" id="SSF52058">
    <property type="entry name" value="L domain-like"/>
    <property type="match status" value="1"/>
</dbReference>
<evidence type="ECO:0000256" key="9">
    <source>
        <dbReference type="SAM" id="Phobius"/>
    </source>
</evidence>
<evidence type="ECO:0000313" key="12">
    <source>
        <dbReference type="EMBL" id="KAK1363793.1"/>
    </source>
</evidence>
<keyword evidence="12" id="KW-0808">Transferase</keyword>
<dbReference type="InterPro" id="IPR001245">
    <property type="entry name" value="Ser-Thr/Tyr_kinase_cat_dom"/>
</dbReference>
<dbReference type="GO" id="GO:0004672">
    <property type="term" value="F:protein kinase activity"/>
    <property type="evidence" value="ECO:0007669"/>
    <property type="project" value="InterPro"/>
</dbReference>
<keyword evidence="13" id="KW-1185">Reference proteome</keyword>
<dbReference type="Pfam" id="PF07714">
    <property type="entry name" value="PK_Tyr_Ser-Thr"/>
    <property type="match status" value="1"/>
</dbReference>
<evidence type="ECO:0000256" key="8">
    <source>
        <dbReference type="SAM" id="MobiDB-lite"/>
    </source>
</evidence>
<name>A0AAD8HCM3_9APIA</name>
<keyword evidence="7 9" id="KW-0472">Membrane</keyword>
<evidence type="ECO:0000256" key="6">
    <source>
        <dbReference type="ARBA" id="ARBA00022989"/>
    </source>
</evidence>
<feature type="domain" description="Protein kinase" evidence="11">
    <location>
        <begin position="361"/>
        <end position="624"/>
    </location>
</feature>
<comment type="caution">
    <text evidence="12">The sequence shown here is derived from an EMBL/GenBank/DDBJ whole genome shotgun (WGS) entry which is preliminary data.</text>
</comment>
<dbReference type="Gene3D" id="3.80.10.10">
    <property type="entry name" value="Ribonuclease Inhibitor"/>
    <property type="match status" value="2"/>
</dbReference>
<dbReference type="InterPro" id="IPR032675">
    <property type="entry name" value="LRR_dom_sf"/>
</dbReference>
<dbReference type="Gene3D" id="3.30.200.20">
    <property type="entry name" value="Phosphorylase Kinase, domain 1"/>
    <property type="match status" value="1"/>
</dbReference>
<evidence type="ECO:0000256" key="1">
    <source>
        <dbReference type="ARBA" id="ARBA00004370"/>
    </source>
</evidence>
<dbReference type="InterPro" id="IPR011009">
    <property type="entry name" value="Kinase-like_dom_sf"/>
</dbReference>
<accession>A0AAD8HCM3</accession>
<keyword evidence="12" id="KW-0418">Kinase</keyword>
<dbReference type="InterPro" id="IPR046959">
    <property type="entry name" value="PRK1-6/SRF4-like"/>
</dbReference>
<evidence type="ECO:0000256" key="5">
    <source>
        <dbReference type="ARBA" id="ARBA00022737"/>
    </source>
</evidence>
<sequence>MHLHIFPLLLILTLSSAVTPPPPPPQLNLVLPSDAVAILLFKSKADLNNKLLYIINERFDHCLWQGVKCAQGRVVHFILNSFNLRGILAPNTLTNLDQLRVLSLRNNSLSGPIPDLSGLVNLKTLLLDHNMFSGTFPLSVLALHRVHILGLANNNLSGQIPVELNKLDRLKYLRLELNHFNGTLPPLNQSSLNIFNVSGNNLTGAIPVTVTLSRFHISSFLFNPSLCGEILNKTCPSNASTLFNSPAAPPPSQVIVSAPLSAEKHTNKIGVILTFVIGALVLVAAFLSIIACFKNRRRQRIEQGEAKIANFSAETQNTDATESSNVMQSSGSELQNGHRKSGNLIFCNNETPLCNLDELMGASAELLGRGTIGITYKAVMYNQVTVTVKRLDAGKTTNTSGEVLERHMETVGALRHPNLVPVKGYSQACEEKLIVYEFQPNGSLFNLIYGSRSARAKPLHWTSCIKLAEDVALGLAYIHQASRLCHGNLKSSNILLGADFEARLTDYCLSILADSTSTDDLNYRGYKAPEIRKSNHHATTNSDVFAFGILLLELLTGKPPSQHLSLGPDDIMDWVTAMRNDVEEDTKLKMLVELAGFCSITSPEQRPSMRQVIEMIQEIKETAVIDDNLE</sequence>
<dbReference type="PANTHER" id="PTHR48007">
    <property type="entry name" value="LEUCINE-RICH REPEAT RECEPTOR-LIKE PROTEIN KINASE PXC1"/>
    <property type="match status" value="1"/>
</dbReference>
<dbReference type="PROSITE" id="PS50011">
    <property type="entry name" value="PROTEIN_KINASE_DOM"/>
    <property type="match status" value="1"/>
</dbReference>
<feature type="transmembrane region" description="Helical" evidence="9">
    <location>
        <begin position="269"/>
        <end position="293"/>
    </location>
</feature>
<feature type="signal peptide" evidence="10">
    <location>
        <begin position="1"/>
        <end position="17"/>
    </location>
</feature>
<dbReference type="GO" id="GO:0005524">
    <property type="term" value="F:ATP binding"/>
    <property type="evidence" value="ECO:0007669"/>
    <property type="project" value="InterPro"/>
</dbReference>
<reference evidence="12" key="2">
    <citation type="submission" date="2023-05" db="EMBL/GenBank/DDBJ databases">
        <authorList>
            <person name="Schelkunov M.I."/>
        </authorList>
    </citation>
    <scope>NUCLEOTIDE SEQUENCE</scope>
    <source>
        <strain evidence="12">Hsosn_3</strain>
        <tissue evidence="12">Leaf</tissue>
    </source>
</reference>
<dbReference type="EMBL" id="JAUIZM010000009">
    <property type="protein sequence ID" value="KAK1363793.1"/>
    <property type="molecule type" value="Genomic_DNA"/>
</dbReference>
<gene>
    <name evidence="12" type="ORF">POM88_039354</name>
</gene>
<keyword evidence="12" id="KW-0675">Receptor</keyword>
<evidence type="ECO:0000256" key="3">
    <source>
        <dbReference type="ARBA" id="ARBA00022692"/>
    </source>
</evidence>
<evidence type="ECO:0000259" key="11">
    <source>
        <dbReference type="PROSITE" id="PS50011"/>
    </source>
</evidence>
<evidence type="ECO:0000256" key="2">
    <source>
        <dbReference type="ARBA" id="ARBA00022614"/>
    </source>
</evidence>
<dbReference type="AlphaFoldDB" id="A0AAD8HCM3"/>
<evidence type="ECO:0000256" key="10">
    <source>
        <dbReference type="SAM" id="SignalP"/>
    </source>
</evidence>
<keyword evidence="3 9" id="KW-0812">Transmembrane</keyword>
<keyword evidence="6 9" id="KW-1133">Transmembrane helix</keyword>
<evidence type="ECO:0000256" key="7">
    <source>
        <dbReference type="ARBA" id="ARBA00023136"/>
    </source>
</evidence>
<dbReference type="InterPro" id="IPR000719">
    <property type="entry name" value="Prot_kinase_dom"/>
</dbReference>
<feature type="chain" id="PRO_5041903440" evidence="10">
    <location>
        <begin position="18"/>
        <end position="630"/>
    </location>
</feature>
<protein>
    <submittedName>
        <fullName evidence="12">Inactive receptor kinase</fullName>
    </submittedName>
</protein>
<evidence type="ECO:0000256" key="4">
    <source>
        <dbReference type="ARBA" id="ARBA00022729"/>
    </source>
</evidence>
<dbReference type="GO" id="GO:0016020">
    <property type="term" value="C:membrane"/>
    <property type="evidence" value="ECO:0007669"/>
    <property type="project" value="UniProtKB-SubCell"/>
</dbReference>
<dbReference type="PANTHER" id="PTHR48007:SF50">
    <property type="entry name" value="PROTEIN KINASE DOMAIN-CONTAINING PROTEIN"/>
    <property type="match status" value="1"/>
</dbReference>
<keyword evidence="5" id="KW-0677">Repeat</keyword>
<dbReference type="PROSITE" id="PS51450">
    <property type="entry name" value="LRR"/>
    <property type="match status" value="1"/>
</dbReference>
<keyword evidence="2" id="KW-0433">Leucine-rich repeat</keyword>
<comment type="subcellular location">
    <subcellularLocation>
        <location evidence="1">Membrane</location>
    </subcellularLocation>
</comment>
<dbReference type="SUPFAM" id="SSF56112">
    <property type="entry name" value="Protein kinase-like (PK-like)"/>
    <property type="match status" value="1"/>
</dbReference>
<feature type="compositionally biased region" description="Polar residues" evidence="8">
    <location>
        <begin position="312"/>
        <end position="335"/>
    </location>
</feature>
<dbReference type="Gene3D" id="1.10.510.10">
    <property type="entry name" value="Transferase(Phosphotransferase) domain 1"/>
    <property type="match status" value="1"/>
</dbReference>
<dbReference type="InterPro" id="IPR001611">
    <property type="entry name" value="Leu-rich_rpt"/>
</dbReference>
<evidence type="ECO:0000313" key="13">
    <source>
        <dbReference type="Proteomes" id="UP001237642"/>
    </source>
</evidence>
<dbReference type="FunFam" id="3.80.10.10:FF:000400">
    <property type="entry name" value="Nuclear pore complex protein NUP107"/>
    <property type="match status" value="1"/>
</dbReference>
<reference evidence="12" key="1">
    <citation type="submission" date="2023-02" db="EMBL/GenBank/DDBJ databases">
        <title>Genome of toxic invasive species Heracleum sosnowskyi carries increased number of genes despite the absence of recent whole-genome duplications.</title>
        <authorList>
            <person name="Schelkunov M."/>
            <person name="Shtratnikova V."/>
            <person name="Makarenko M."/>
            <person name="Klepikova A."/>
            <person name="Omelchenko D."/>
            <person name="Novikova G."/>
            <person name="Obukhova E."/>
            <person name="Bogdanov V."/>
            <person name="Penin A."/>
            <person name="Logacheva M."/>
        </authorList>
    </citation>
    <scope>NUCLEOTIDE SEQUENCE</scope>
    <source>
        <strain evidence="12">Hsosn_3</strain>
        <tissue evidence="12">Leaf</tissue>
    </source>
</reference>
<organism evidence="12 13">
    <name type="scientific">Heracleum sosnowskyi</name>
    <dbReference type="NCBI Taxonomy" id="360622"/>
    <lineage>
        <taxon>Eukaryota</taxon>
        <taxon>Viridiplantae</taxon>
        <taxon>Streptophyta</taxon>
        <taxon>Embryophyta</taxon>
        <taxon>Tracheophyta</taxon>
        <taxon>Spermatophyta</taxon>
        <taxon>Magnoliopsida</taxon>
        <taxon>eudicotyledons</taxon>
        <taxon>Gunneridae</taxon>
        <taxon>Pentapetalae</taxon>
        <taxon>asterids</taxon>
        <taxon>campanulids</taxon>
        <taxon>Apiales</taxon>
        <taxon>Apiaceae</taxon>
        <taxon>Apioideae</taxon>
        <taxon>apioid superclade</taxon>
        <taxon>Tordylieae</taxon>
        <taxon>Tordyliinae</taxon>
        <taxon>Heracleum</taxon>
    </lineage>
</organism>
<dbReference type="Pfam" id="PF00560">
    <property type="entry name" value="LRR_1"/>
    <property type="match status" value="1"/>
</dbReference>
<proteinExistence type="predicted"/>
<feature type="region of interest" description="Disordered" evidence="8">
    <location>
        <begin position="312"/>
        <end position="336"/>
    </location>
</feature>
<keyword evidence="4 10" id="KW-0732">Signal</keyword>